<evidence type="ECO:0000259" key="4">
    <source>
        <dbReference type="PROSITE" id="PS50901"/>
    </source>
</evidence>
<evidence type="ECO:0000313" key="6">
    <source>
        <dbReference type="Proteomes" id="UP001157069"/>
    </source>
</evidence>
<comment type="caution">
    <text evidence="3">Lacks conserved residue(s) required for the propagation of feature annotation.</text>
</comment>
<keyword evidence="6" id="KW-1185">Reference proteome</keyword>
<feature type="domain" description="FtsK" evidence="4">
    <location>
        <begin position="1"/>
        <end position="115"/>
    </location>
</feature>
<dbReference type="InterPro" id="IPR027417">
    <property type="entry name" value="P-loop_NTPase"/>
</dbReference>
<evidence type="ECO:0000256" key="3">
    <source>
        <dbReference type="PROSITE-ProRule" id="PRU00289"/>
    </source>
</evidence>
<comment type="caution">
    <text evidence="5">The sequence shown here is derived from an EMBL/GenBank/DDBJ whole genome shotgun (WGS) entry which is preliminary data.</text>
</comment>
<keyword evidence="2 3" id="KW-0067">ATP-binding</keyword>
<accession>A0ABQ6JZT6</accession>
<dbReference type="PANTHER" id="PTHR22683">
    <property type="entry name" value="SPORULATION PROTEIN RELATED"/>
    <property type="match status" value="1"/>
</dbReference>
<gene>
    <name evidence="5" type="ORF">GCM10025869_27210</name>
</gene>
<evidence type="ECO:0000256" key="2">
    <source>
        <dbReference type="ARBA" id="ARBA00022840"/>
    </source>
</evidence>
<dbReference type="SUPFAM" id="SSF52540">
    <property type="entry name" value="P-loop containing nucleoside triphosphate hydrolases"/>
    <property type="match status" value="2"/>
</dbReference>
<dbReference type="InterPro" id="IPR050206">
    <property type="entry name" value="FtsK/SpoIIIE/SftA"/>
</dbReference>
<dbReference type="PROSITE" id="PS50901">
    <property type="entry name" value="FTSK"/>
    <property type="match status" value="1"/>
</dbReference>
<dbReference type="EMBL" id="BSVA01000001">
    <property type="protein sequence ID" value="GMA92192.1"/>
    <property type="molecule type" value="Genomic_DNA"/>
</dbReference>
<organism evidence="5 6">
    <name type="scientific">Homoserinibacter gongjuensis</name>
    <dbReference type="NCBI Taxonomy" id="1162968"/>
    <lineage>
        <taxon>Bacteria</taxon>
        <taxon>Bacillati</taxon>
        <taxon>Actinomycetota</taxon>
        <taxon>Actinomycetes</taxon>
        <taxon>Micrococcales</taxon>
        <taxon>Microbacteriaceae</taxon>
        <taxon>Homoserinibacter</taxon>
    </lineage>
</organism>
<keyword evidence="1 3" id="KW-0547">Nucleotide-binding</keyword>
<sequence>MSDLDEATATRAVESLRAELRRREAVLAAHGVRDIEELTRGALPRLVIVVDEFAALVALDAELQSVFADLAARGRSLGLHLILGTQRPAGVVRDAVLANITVRVCLRVLEPAESTAMVGVPDAAAVPADRRGRGLLRDAAGAREVQFARAEPGCAERIAQRWAGYPVPEARPWLDPLPAEIALHRVPSSAQGLAVGLVDLPDLQRRDPLVIDPWQEGAVLVAGATASGRTHALTTIAAAAAAADVEVRWVARGAAELWAALSEPSSARRALIVADDLDLVLARSDAEERADLAELLTRVAREGRRTGAALVASARGGGVLQGAATAFEQRVLLRLPTREEHLLNGGETRGFRADRRPGSATWRGREAQFALAPVAPVPWSAPVAEALLGEGTWALATPRPGRWLSRLAAAGIAAAGVEEHRADAAVLVGDVDAWLLEHLTLGRVRRSGRVLLLGCTRSELRTLMRLRGAVPPLDGDDDEAWLVEGPEIRRVRVRLDAEVAQASPSGASSNSRP</sequence>
<evidence type="ECO:0000256" key="1">
    <source>
        <dbReference type="ARBA" id="ARBA00022741"/>
    </source>
</evidence>
<protein>
    <recommendedName>
        <fullName evidence="4">FtsK domain-containing protein</fullName>
    </recommendedName>
</protein>
<evidence type="ECO:0000313" key="5">
    <source>
        <dbReference type="EMBL" id="GMA92192.1"/>
    </source>
</evidence>
<dbReference type="CDD" id="cd01127">
    <property type="entry name" value="TrwB_TraG_TraD_VirD4"/>
    <property type="match status" value="1"/>
</dbReference>
<dbReference type="Proteomes" id="UP001157069">
    <property type="component" value="Unassembled WGS sequence"/>
</dbReference>
<proteinExistence type="predicted"/>
<name>A0ABQ6JZT6_9MICO</name>
<dbReference type="RefSeq" id="WP_284300844.1">
    <property type="nucleotide sequence ID" value="NZ_BSVA01000001.1"/>
</dbReference>
<dbReference type="Gene3D" id="3.40.50.300">
    <property type="entry name" value="P-loop containing nucleotide triphosphate hydrolases"/>
    <property type="match status" value="2"/>
</dbReference>
<dbReference type="CDD" id="cd01120">
    <property type="entry name" value="RecA-like_superfamily"/>
    <property type="match status" value="1"/>
</dbReference>
<dbReference type="InterPro" id="IPR002543">
    <property type="entry name" value="FtsK_dom"/>
</dbReference>
<reference evidence="6" key="1">
    <citation type="journal article" date="2019" name="Int. J. Syst. Evol. Microbiol.">
        <title>The Global Catalogue of Microorganisms (GCM) 10K type strain sequencing project: providing services to taxonomists for standard genome sequencing and annotation.</title>
        <authorList>
            <consortium name="The Broad Institute Genomics Platform"/>
            <consortium name="The Broad Institute Genome Sequencing Center for Infectious Disease"/>
            <person name="Wu L."/>
            <person name="Ma J."/>
        </authorList>
    </citation>
    <scope>NUCLEOTIDE SEQUENCE [LARGE SCALE GENOMIC DNA]</scope>
    <source>
        <strain evidence="6">NBRC 108755</strain>
    </source>
</reference>
<dbReference type="PANTHER" id="PTHR22683:SF1">
    <property type="entry name" value="TYPE VII SECRETION SYSTEM PROTEIN ESSC"/>
    <property type="match status" value="1"/>
</dbReference>